<dbReference type="Proteomes" id="UP000056968">
    <property type="component" value="Chromosome"/>
</dbReference>
<proteinExistence type="predicted"/>
<keyword evidence="2 5" id="KW-0812">Transmembrane</keyword>
<feature type="transmembrane region" description="Helical" evidence="5">
    <location>
        <begin position="183"/>
        <end position="211"/>
    </location>
</feature>
<evidence type="ECO:0000313" key="6">
    <source>
        <dbReference type="EMBL" id="ALR19390.1"/>
    </source>
</evidence>
<dbReference type="EMBL" id="CP013264">
    <property type="protein sequence ID" value="ALR19390.1"/>
    <property type="molecule type" value="Genomic_DNA"/>
</dbReference>
<comment type="subcellular location">
    <subcellularLocation>
        <location evidence="1">Membrane</location>
        <topology evidence="1">Multi-pass membrane protein</topology>
    </subcellularLocation>
</comment>
<keyword evidence="4 5" id="KW-0472">Membrane</keyword>
<dbReference type="Pfam" id="PF07264">
    <property type="entry name" value="EI24"/>
    <property type="match status" value="1"/>
</dbReference>
<feature type="transmembrane region" description="Helical" evidence="5">
    <location>
        <begin position="127"/>
        <end position="154"/>
    </location>
</feature>
<feature type="transmembrane region" description="Helical" evidence="5">
    <location>
        <begin position="21"/>
        <end position="44"/>
    </location>
</feature>
<dbReference type="OrthoDB" id="5421146at2"/>
<sequence length="222" mass="23836">MVIVAALRAFPILFHAATRRLLAKSLALTLLIFVALGVALWAAFHAVRLHFGWGGGGLAEAAATAIAMIPTGWLLFRVVAMAVMGFYADDIVMAVEQGSYPEAAREARPVGPARSLRFALASLGRTLGWNLIALPAYIALLAVGFGTIGLFLLLNTYLLGRDLADLVEPRHPARPPIPRGSRWLLGLVSTLLFIVPFVNLLAPVWSAAMAVHMLHGVRRKSA</sequence>
<evidence type="ECO:0000256" key="2">
    <source>
        <dbReference type="ARBA" id="ARBA00022692"/>
    </source>
</evidence>
<protein>
    <submittedName>
        <fullName evidence="6">Cysteine biosynthesis protein</fullName>
    </submittedName>
</protein>
<evidence type="ECO:0000256" key="3">
    <source>
        <dbReference type="ARBA" id="ARBA00022989"/>
    </source>
</evidence>
<dbReference type="RefSeq" id="WP_062061855.1">
    <property type="nucleotide sequence ID" value="NZ_CP013264.1"/>
</dbReference>
<organism evidence="6 7">
    <name type="scientific">Sphingobium baderi</name>
    <dbReference type="NCBI Taxonomy" id="1332080"/>
    <lineage>
        <taxon>Bacteria</taxon>
        <taxon>Pseudomonadati</taxon>
        <taxon>Pseudomonadota</taxon>
        <taxon>Alphaproteobacteria</taxon>
        <taxon>Sphingomonadales</taxon>
        <taxon>Sphingomonadaceae</taxon>
        <taxon>Sphingobium</taxon>
    </lineage>
</organism>
<keyword evidence="7" id="KW-1185">Reference proteome</keyword>
<gene>
    <name evidence="6" type="ORF">ATN00_02785</name>
</gene>
<dbReference type="InterPro" id="IPR059112">
    <property type="entry name" value="CysZ/EI24"/>
</dbReference>
<evidence type="ECO:0000256" key="5">
    <source>
        <dbReference type="SAM" id="Phobius"/>
    </source>
</evidence>
<dbReference type="AlphaFoldDB" id="A0A0S3EVC7"/>
<accession>A0A0S3EVC7</accession>
<dbReference type="KEGG" id="sbd:ATN00_02785"/>
<evidence type="ECO:0000256" key="1">
    <source>
        <dbReference type="ARBA" id="ARBA00004141"/>
    </source>
</evidence>
<evidence type="ECO:0000256" key="4">
    <source>
        <dbReference type="ARBA" id="ARBA00023136"/>
    </source>
</evidence>
<feature type="transmembrane region" description="Helical" evidence="5">
    <location>
        <begin position="64"/>
        <end position="87"/>
    </location>
</feature>
<name>A0A0S3EVC7_9SPHN</name>
<reference evidence="6 7" key="1">
    <citation type="submission" date="2015-11" db="EMBL/GenBank/DDBJ databases">
        <title>A Two-component Flavoprotein Monooxygenase System MeaXY Responsible for para-Hydroxylation of 2-Methyl-6-ethylaniline and 2,6-Diethylaniline in Sphingobium baderi DE-13.</title>
        <authorList>
            <person name="Cheng M."/>
            <person name="Meng Q."/>
            <person name="Yang Y."/>
            <person name="Chu C."/>
            <person name="Yan X."/>
            <person name="He J."/>
            <person name="Li S."/>
        </authorList>
    </citation>
    <scope>NUCLEOTIDE SEQUENCE [LARGE SCALE GENOMIC DNA]</scope>
    <source>
        <strain evidence="6 7">DE-13</strain>
    </source>
</reference>
<evidence type="ECO:0000313" key="7">
    <source>
        <dbReference type="Proteomes" id="UP000056968"/>
    </source>
</evidence>
<keyword evidence="3 5" id="KW-1133">Transmembrane helix</keyword>
<dbReference type="STRING" id="1332080.ATN00_02785"/>